<evidence type="ECO:0000313" key="1">
    <source>
        <dbReference type="Proteomes" id="UP000887580"/>
    </source>
</evidence>
<dbReference type="Proteomes" id="UP000887580">
    <property type="component" value="Unplaced"/>
</dbReference>
<name>A0AC35EXS0_9BILA</name>
<reference evidence="2" key="1">
    <citation type="submission" date="2022-11" db="UniProtKB">
        <authorList>
            <consortium name="WormBaseParasite"/>
        </authorList>
    </citation>
    <scope>IDENTIFICATION</scope>
</reference>
<proteinExistence type="predicted"/>
<accession>A0AC35EXS0</accession>
<protein>
    <submittedName>
        <fullName evidence="2">Uncharacterized protein</fullName>
    </submittedName>
</protein>
<organism evidence="1 2">
    <name type="scientific">Panagrolaimus sp. PS1159</name>
    <dbReference type="NCBI Taxonomy" id="55785"/>
    <lineage>
        <taxon>Eukaryota</taxon>
        <taxon>Metazoa</taxon>
        <taxon>Ecdysozoa</taxon>
        <taxon>Nematoda</taxon>
        <taxon>Chromadorea</taxon>
        <taxon>Rhabditida</taxon>
        <taxon>Tylenchina</taxon>
        <taxon>Panagrolaimomorpha</taxon>
        <taxon>Panagrolaimoidea</taxon>
        <taxon>Panagrolaimidae</taxon>
        <taxon>Panagrolaimus</taxon>
    </lineage>
</organism>
<evidence type="ECO:0000313" key="2">
    <source>
        <dbReference type="WBParaSite" id="PS1159_v2.g1175.t1"/>
    </source>
</evidence>
<dbReference type="WBParaSite" id="PS1159_v2.g1175.t1">
    <property type="protein sequence ID" value="PS1159_v2.g1175.t1"/>
    <property type="gene ID" value="PS1159_v2.g1175"/>
</dbReference>
<sequence length="144" mass="16404">RGGNIGHYRGESSRGGRGGDRGGNNDYRRGGREFVQGGFRRRQRRSFPKKDQSGFQKVERSGFCDNRGRGDKVHNPRGHDQKSGGHEGASPPVRIAAEPDPERPKLNLKPRTTDPAELERRRVQEEDERKKRQEKICSAKRDEE</sequence>